<dbReference type="GO" id="GO:0003677">
    <property type="term" value="F:DNA binding"/>
    <property type="evidence" value="ECO:0007669"/>
    <property type="project" value="UniProtKB-KW"/>
</dbReference>
<keyword evidence="6" id="KW-0238">DNA-binding</keyword>
<protein>
    <recommendedName>
        <fullName evidence="11">BED-type domain-containing protein</fullName>
    </recommendedName>
</protein>
<evidence type="ECO:0000256" key="6">
    <source>
        <dbReference type="ARBA" id="ARBA00023125"/>
    </source>
</evidence>
<dbReference type="PANTHER" id="PTHR46481:SF10">
    <property type="entry name" value="ZINC FINGER BED DOMAIN-CONTAINING PROTEIN 39"/>
    <property type="match status" value="1"/>
</dbReference>
<dbReference type="SMART" id="SM00614">
    <property type="entry name" value="ZnF_BED"/>
    <property type="match status" value="1"/>
</dbReference>
<dbReference type="InterPro" id="IPR008906">
    <property type="entry name" value="HATC_C_dom"/>
</dbReference>
<dbReference type="InterPro" id="IPR036236">
    <property type="entry name" value="Znf_C2H2_sf"/>
</dbReference>
<evidence type="ECO:0000256" key="8">
    <source>
        <dbReference type="ARBA" id="ARBA00023242"/>
    </source>
</evidence>
<dbReference type="SUPFAM" id="SSF140996">
    <property type="entry name" value="Hermes dimerisation domain"/>
    <property type="match status" value="1"/>
</dbReference>
<dbReference type="PROSITE" id="PS50808">
    <property type="entry name" value="ZF_BED"/>
    <property type="match status" value="1"/>
</dbReference>
<proteinExistence type="predicted"/>
<dbReference type="SUPFAM" id="SSF57667">
    <property type="entry name" value="beta-beta-alpha zinc fingers"/>
    <property type="match status" value="1"/>
</dbReference>
<sequence length="641" mass="72713">MATKTTKKRRFKSVVWHYFCKLDGGKAKCNICGAELVSLNSTSSLRNHLSYLHPAINLNGTPATSSLCASSGKFSYHYPSITEDIDCTLPENRFSDLNAKLDELTSTIKSFVELCIVDLTPISLLNGKGFKSFCRKLNPTCKLPSVKSAKDILEKLYNANKQDLIDCLKNGEHVSFTTDAWSNFTNEKYLTLSVHFIDEYWNYQNRVLYTYEVKDQHPRKDIATEINDVLVNFKISCLNIDCITVASKLNVDVCSSELGYPMIKCIGHTLKQSVMAGLSIQTIHKTIESIRQIVSYICNSEVATTAFKEEQRHLNLPTHPLIESSLTQWDSVYFMLSRASEQQLAILSVIQNDSILSSEESVRLEISEKDWKVVEEISIALEPLHLASTVICAESYPFSSMVYPLVKGLVTIHMKPTEKDSIDIKEFKRKVSSILSSQYLTISDNEICINPWVIASALDPRYKQIKFLEEEQREQTWNHVLGMLTEIKLKHATDSSSNLEPRAKRQKSSAMQFLLGDFYDLGEQSSASTEAMFKQESVDYETAEETIIDEARQELESYKLEKVVLNAGSTESLNSLQWWKSHFKRYPTLSKLAKRFLAIPGTAVPSERMFSVEGNAFHQKRAALDPDTVDKLLFMHDVPRK</sequence>
<dbReference type="GO" id="GO:0008270">
    <property type="term" value="F:zinc ion binding"/>
    <property type="evidence" value="ECO:0007669"/>
    <property type="project" value="UniProtKB-KW"/>
</dbReference>
<dbReference type="PANTHER" id="PTHR46481">
    <property type="entry name" value="ZINC FINGER BED DOMAIN-CONTAINING PROTEIN 4"/>
    <property type="match status" value="1"/>
</dbReference>
<keyword evidence="2" id="KW-0479">Metal-binding</keyword>
<evidence type="ECO:0000259" key="11">
    <source>
        <dbReference type="PROSITE" id="PS50808"/>
    </source>
</evidence>
<dbReference type="EMBL" id="JAZGQO010000001">
    <property type="protein sequence ID" value="KAK6196110.1"/>
    <property type="molecule type" value="Genomic_DNA"/>
</dbReference>
<keyword evidence="7" id="KW-0804">Transcription</keyword>
<evidence type="ECO:0000256" key="2">
    <source>
        <dbReference type="ARBA" id="ARBA00022723"/>
    </source>
</evidence>
<evidence type="ECO:0000256" key="7">
    <source>
        <dbReference type="ARBA" id="ARBA00023163"/>
    </source>
</evidence>
<dbReference type="GO" id="GO:0009791">
    <property type="term" value="P:post-embryonic development"/>
    <property type="evidence" value="ECO:0007669"/>
    <property type="project" value="UniProtKB-ARBA"/>
</dbReference>
<keyword evidence="3 9" id="KW-0863">Zinc-finger</keyword>
<comment type="caution">
    <text evidence="12">The sequence shown here is derived from an EMBL/GenBank/DDBJ whole genome shotgun (WGS) entry which is preliminary data.</text>
</comment>
<dbReference type="InterPro" id="IPR012337">
    <property type="entry name" value="RNaseH-like_sf"/>
</dbReference>
<feature type="domain" description="BED-type" evidence="11">
    <location>
        <begin position="10"/>
        <end position="60"/>
    </location>
</feature>
<evidence type="ECO:0000313" key="12">
    <source>
        <dbReference type="EMBL" id="KAK6196110.1"/>
    </source>
</evidence>
<evidence type="ECO:0000256" key="10">
    <source>
        <dbReference type="SAM" id="Coils"/>
    </source>
</evidence>
<dbReference type="InterPro" id="IPR052035">
    <property type="entry name" value="ZnF_BED_domain_contain"/>
</dbReference>
<dbReference type="Pfam" id="PF05699">
    <property type="entry name" value="Dimer_Tnp_hAT"/>
    <property type="match status" value="1"/>
</dbReference>
<evidence type="ECO:0000256" key="3">
    <source>
        <dbReference type="ARBA" id="ARBA00022771"/>
    </source>
</evidence>
<reference evidence="12 13" key="1">
    <citation type="submission" date="2024-01" db="EMBL/GenBank/DDBJ databases">
        <title>The genome of the rayed Mediterranean limpet Patella caerulea (Linnaeus, 1758).</title>
        <authorList>
            <person name="Anh-Thu Weber A."/>
            <person name="Halstead-Nussloch G."/>
        </authorList>
    </citation>
    <scope>NUCLEOTIDE SEQUENCE [LARGE SCALE GENOMIC DNA]</scope>
    <source>
        <strain evidence="12">AATW-2023a</strain>
        <tissue evidence="12">Whole specimen</tissue>
    </source>
</reference>
<keyword evidence="8" id="KW-0539">Nucleus</keyword>
<gene>
    <name evidence="12" type="ORF">SNE40_001399</name>
</gene>
<keyword evidence="5" id="KW-0805">Transcription regulation</keyword>
<name>A0AAN8KDX5_PATCE</name>
<evidence type="ECO:0000256" key="1">
    <source>
        <dbReference type="ARBA" id="ARBA00004123"/>
    </source>
</evidence>
<dbReference type="Pfam" id="PF02892">
    <property type="entry name" value="zf-BED"/>
    <property type="match status" value="1"/>
</dbReference>
<evidence type="ECO:0000313" key="13">
    <source>
        <dbReference type="Proteomes" id="UP001347796"/>
    </source>
</evidence>
<dbReference type="SUPFAM" id="SSF53098">
    <property type="entry name" value="Ribonuclease H-like"/>
    <property type="match status" value="1"/>
</dbReference>
<accession>A0AAN8KDX5</accession>
<evidence type="ECO:0000256" key="4">
    <source>
        <dbReference type="ARBA" id="ARBA00022833"/>
    </source>
</evidence>
<keyword evidence="13" id="KW-1185">Reference proteome</keyword>
<dbReference type="InterPro" id="IPR003656">
    <property type="entry name" value="Znf_BED"/>
</dbReference>
<keyword evidence="4" id="KW-0862">Zinc</keyword>
<evidence type="ECO:0000256" key="5">
    <source>
        <dbReference type="ARBA" id="ARBA00023015"/>
    </source>
</evidence>
<organism evidence="12 13">
    <name type="scientific">Patella caerulea</name>
    <name type="common">Rayed Mediterranean limpet</name>
    <dbReference type="NCBI Taxonomy" id="87958"/>
    <lineage>
        <taxon>Eukaryota</taxon>
        <taxon>Metazoa</taxon>
        <taxon>Spiralia</taxon>
        <taxon>Lophotrochozoa</taxon>
        <taxon>Mollusca</taxon>
        <taxon>Gastropoda</taxon>
        <taxon>Patellogastropoda</taxon>
        <taxon>Patelloidea</taxon>
        <taxon>Patellidae</taxon>
        <taxon>Patella</taxon>
    </lineage>
</organism>
<comment type="subcellular location">
    <subcellularLocation>
        <location evidence="1">Nucleus</location>
    </subcellularLocation>
</comment>
<dbReference type="AlphaFoldDB" id="A0AAN8KDX5"/>
<keyword evidence="10" id="KW-0175">Coiled coil</keyword>
<dbReference type="GO" id="GO:0046983">
    <property type="term" value="F:protein dimerization activity"/>
    <property type="evidence" value="ECO:0007669"/>
    <property type="project" value="InterPro"/>
</dbReference>
<dbReference type="GO" id="GO:0005634">
    <property type="term" value="C:nucleus"/>
    <property type="evidence" value="ECO:0007669"/>
    <property type="project" value="UniProtKB-SubCell"/>
</dbReference>
<dbReference type="Proteomes" id="UP001347796">
    <property type="component" value="Unassembled WGS sequence"/>
</dbReference>
<feature type="coiled-coil region" evidence="10">
    <location>
        <begin position="541"/>
        <end position="568"/>
    </location>
</feature>
<evidence type="ECO:0000256" key="9">
    <source>
        <dbReference type="PROSITE-ProRule" id="PRU00027"/>
    </source>
</evidence>